<protein>
    <submittedName>
        <fullName evidence="2">Uncharacterized protein</fullName>
    </submittedName>
</protein>
<evidence type="ECO:0000313" key="2">
    <source>
        <dbReference type="EMBL" id="KAF1949029.1"/>
    </source>
</evidence>
<feature type="region of interest" description="Disordered" evidence="1">
    <location>
        <begin position="1"/>
        <end position="52"/>
    </location>
</feature>
<feature type="compositionally biased region" description="Polar residues" evidence="1">
    <location>
        <begin position="40"/>
        <end position="52"/>
    </location>
</feature>
<gene>
    <name evidence="2" type="ORF">CC80DRAFT_281821</name>
</gene>
<dbReference type="Proteomes" id="UP000800035">
    <property type="component" value="Unassembled WGS sequence"/>
</dbReference>
<organism evidence="2 3">
    <name type="scientific">Byssothecium circinans</name>
    <dbReference type="NCBI Taxonomy" id="147558"/>
    <lineage>
        <taxon>Eukaryota</taxon>
        <taxon>Fungi</taxon>
        <taxon>Dikarya</taxon>
        <taxon>Ascomycota</taxon>
        <taxon>Pezizomycotina</taxon>
        <taxon>Dothideomycetes</taxon>
        <taxon>Pleosporomycetidae</taxon>
        <taxon>Pleosporales</taxon>
        <taxon>Massarineae</taxon>
        <taxon>Massarinaceae</taxon>
        <taxon>Byssothecium</taxon>
    </lineage>
</organism>
<evidence type="ECO:0000256" key="1">
    <source>
        <dbReference type="SAM" id="MobiDB-lite"/>
    </source>
</evidence>
<name>A0A6A5TBC7_9PLEO</name>
<proteinExistence type="predicted"/>
<sequence length="281" mass="30431">MERAKGRSCGRVLCPAKGQSQRRREGEGRSRTRRARSSSVLPTSGSARSSYSAGDLVPVLSSELASASCFSATARSLFSSAIVRKKILKATLLRGATKRPREAAGGGIYRLGEQPPRAFAQTFVRKRQSDTCIPCQRFTGISFIVHRDPVGMVGRIMVRPSVASIAHPKRTGRTAQTRPSVALLNAVQRCECILTLLNSSPLALSKVTDTTSEPLQIASDALYESSSTPFVSTCDHDLEHRAKAFLQASQVLEQTGRRPKNGWALSLRPQKKATQALGRAP</sequence>
<dbReference type="EMBL" id="ML977043">
    <property type="protein sequence ID" value="KAF1949029.1"/>
    <property type="molecule type" value="Genomic_DNA"/>
</dbReference>
<accession>A0A6A5TBC7</accession>
<keyword evidence="3" id="KW-1185">Reference proteome</keyword>
<feature type="region of interest" description="Disordered" evidence="1">
    <location>
        <begin position="257"/>
        <end position="281"/>
    </location>
</feature>
<dbReference type="AlphaFoldDB" id="A0A6A5TBC7"/>
<reference evidence="2" key="1">
    <citation type="journal article" date="2020" name="Stud. Mycol.">
        <title>101 Dothideomycetes genomes: a test case for predicting lifestyles and emergence of pathogens.</title>
        <authorList>
            <person name="Haridas S."/>
            <person name="Albert R."/>
            <person name="Binder M."/>
            <person name="Bloem J."/>
            <person name="Labutti K."/>
            <person name="Salamov A."/>
            <person name="Andreopoulos B."/>
            <person name="Baker S."/>
            <person name="Barry K."/>
            <person name="Bills G."/>
            <person name="Bluhm B."/>
            <person name="Cannon C."/>
            <person name="Castanera R."/>
            <person name="Culley D."/>
            <person name="Daum C."/>
            <person name="Ezra D."/>
            <person name="Gonzalez J."/>
            <person name="Henrissat B."/>
            <person name="Kuo A."/>
            <person name="Liang C."/>
            <person name="Lipzen A."/>
            <person name="Lutzoni F."/>
            <person name="Magnuson J."/>
            <person name="Mondo S."/>
            <person name="Nolan M."/>
            <person name="Ohm R."/>
            <person name="Pangilinan J."/>
            <person name="Park H.-J."/>
            <person name="Ramirez L."/>
            <person name="Alfaro M."/>
            <person name="Sun H."/>
            <person name="Tritt A."/>
            <person name="Yoshinaga Y."/>
            <person name="Zwiers L.-H."/>
            <person name="Turgeon B."/>
            <person name="Goodwin S."/>
            <person name="Spatafora J."/>
            <person name="Crous P."/>
            <person name="Grigoriev I."/>
        </authorList>
    </citation>
    <scope>NUCLEOTIDE SEQUENCE</scope>
    <source>
        <strain evidence="2">CBS 675.92</strain>
    </source>
</reference>
<evidence type="ECO:0000313" key="3">
    <source>
        <dbReference type="Proteomes" id="UP000800035"/>
    </source>
</evidence>